<evidence type="ECO:0000256" key="2">
    <source>
        <dbReference type="ARBA" id="ARBA00022603"/>
    </source>
</evidence>
<dbReference type="CDD" id="cd01335">
    <property type="entry name" value="Radical_SAM"/>
    <property type="match status" value="1"/>
</dbReference>
<dbReference type="EMBL" id="CP025704">
    <property type="protein sequence ID" value="AUN96953.1"/>
    <property type="molecule type" value="Genomic_DNA"/>
</dbReference>
<reference evidence="10 11" key="1">
    <citation type="submission" date="2018-01" db="EMBL/GenBank/DDBJ databases">
        <title>Complete genome sequence of Bacteriovorax stolpii DSM12778.</title>
        <authorList>
            <person name="Tang B."/>
            <person name="Chang J."/>
        </authorList>
    </citation>
    <scope>NUCLEOTIDE SEQUENCE [LARGE SCALE GENOMIC DNA]</scope>
    <source>
        <strain evidence="10 11">DSM 12778</strain>
    </source>
</reference>
<evidence type="ECO:0000256" key="6">
    <source>
        <dbReference type="ARBA" id="ARBA00023004"/>
    </source>
</evidence>
<gene>
    <name evidence="10" type="ORF">C0V70_02285</name>
</gene>
<keyword evidence="3" id="KW-0808">Transferase</keyword>
<dbReference type="InterPro" id="IPR051198">
    <property type="entry name" value="BchE-like"/>
</dbReference>
<dbReference type="Gene3D" id="3.40.50.280">
    <property type="entry name" value="Cobalamin-binding domain"/>
    <property type="match status" value="1"/>
</dbReference>
<evidence type="ECO:0000313" key="10">
    <source>
        <dbReference type="EMBL" id="AUN96953.1"/>
    </source>
</evidence>
<dbReference type="InterPro" id="IPR006638">
    <property type="entry name" value="Elp3/MiaA/NifB-like_rSAM"/>
</dbReference>
<evidence type="ECO:0000256" key="1">
    <source>
        <dbReference type="ARBA" id="ARBA00001966"/>
    </source>
</evidence>
<evidence type="ECO:0000259" key="9">
    <source>
        <dbReference type="PROSITE" id="PS51918"/>
    </source>
</evidence>
<dbReference type="PROSITE" id="PS51918">
    <property type="entry name" value="RADICAL_SAM"/>
    <property type="match status" value="1"/>
</dbReference>
<keyword evidence="7" id="KW-0411">Iron-sulfur</keyword>
<dbReference type="SFLD" id="SFLDS00029">
    <property type="entry name" value="Radical_SAM"/>
    <property type="match status" value="1"/>
</dbReference>
<proteinExistence type="predicted"/>
<dbReference type="GO" id="GO:0046872">
    <property type="term" value="F:metal ion binding"/>
    <property type="evidence" value="ECO:0007669"/>
    <property type="project" value="UniProtKB-KW"/>
</dbReference>
<dbReference type="CDD" id="cd02068">
    <property type="entry name" value="radical_SAM_B12_BD"/>
    <property type="match status" value="1"/>
</dbReference>
<dbReference type="InterPro" id="IPR006158">
    <property type="entry name" value="Cobalamin-bd"/>
</dbReference>
<dbReference type="PROSITE" id="PS51332">
    <property type="entry name" value="B12_BINDING"/>
    <property type="match status" value="1"/>
</dbReference>
<dbReference type="AlphaFoldDB" id="A0A2K9NN60"/>
<dbReference type="PANTHER" id="PTHR43409">
    <property type="entry name" value="ANAEROBIC MAGNESIUM-PROTOPORPHYRIN IX MONOMETHYL ESTER CYCLASE-RELATED"/>
    <property type="match status" value="1"/>
</dbReference>
<keyword evidence="4" id="KW-0949">S-adenosyl-L-methionine</keyword>
<dbReference type="Gene3D" id="3.80.30.20">
    <property type="entry name" value="tm_1862 like domain"/>
    <property type="match status" value="1"/>
</dbReference>
<evidence type="ECO:0000259" key="8">
    <source>
        <dbReference type="PROSITE" id="PS51332"/>
    </source>
</evidence>
<keyword evidence="5" id="KW-0479">Metal-binding</keyword>
<sequence>MVLFFPHFSHVKLVYVIMLFMNIVIINPPDKNTIVEFPDEKGDSFLEADDYGYFPPLGALYVLSYLEKNTTGHNLHFIDCVAEQVDHDALIERLKIIQPDVLGMTSFTISLVDIKMVAENVKANFPNCHICLGGHHAISYPNEAAAMPNIDSIVVGEGEKAFTDLVNCLEKKESIEHILGVYTKESIKRAEEPKKDNRFLNSVIVNPAYVDDVDTIPIPNRKFIKHIKYSSILGVSSNLATIISSRGCPYLCTFCNVPYKKYRARSPKLIADEIEECLKLGYDEFHFYDDLFNITPKRLIEICEEFERRELKITWDFRGRVNSLTKEALAIAKKNGCRLISFGVETGSDEGLKVLKKGCNVEKIQNAFRWCRELGIISVADYMIGLPHERSEADIIKNIQFLVDLDPDYAQFNIMTLYPHTEAYDQAVAKGLIEGGRWQKFAMNPTKDFKVDHWEEYVPMKRLVELHKYAYRKFYFRPRYIFRSAVKTKSPFEFMSKFRGALKILRT</sequence>
<evidence type="ECO:0000256" key="4">
    <source>
        <dbReference type="ARBA" id="ARBA00022691"/>
    </source>
</evidence>
<evidence type="ECO:0000256" key="3">
    <source>
        <dbReference type="ARBA" id="ARBA00022679"/>
    </source>
</evidence>
<dbReference type="Pfam" id="PF02310">
    <property type="entry name" value="B12-binding"/>
    <property type="match status" value="1"/>
</dbReference>
<evidence type="ECO:0000256" key="7">
    <source>
        <dbReference type="ARBA" id="ARBA00023014"/>
    </source>
</evidence>
<dbReference type="InterPro" id="IPR034466">
    <property type="entry name" value="Methyltransferase_Class_B"/>
</dbReference>
<feature type="domain" description="B12-binding" evidence="8">
    <location>
        <begin position="42"/>
        <end position="176"/>
    </location>
</feature>
<dbReference type="InterPro" id="IPR023404">
    <property type="entry name" value="rSAM_horseshoe"/>
</dbReference>
<feature type="domain" description="Radical SAM core" evidence="9">
    <location>
        <begin position="234"/>
        <end position="473"/>
    </location>
</feature>
<dbReference type="GO" id="GO:0003824">
    <property type="term" value="F:catalytic activity"/>
    <property type="evidence" value="ECO:0007669"/>
    <property type="project" value="InterPro"/>
</dbReference>
<dbReference type="Proteomes" id="UP000235584">
    <property type="component" value="Chromosome"/>
</dbReference>
<comment type="cofactor">
    <cofactor evidence="1">
        <name>[4Fe-4S] cluster</name>
        <dbReference type="ChEBI" id="CHEBI:49883"/>
    </cofactor>
</comment>
<organism evidence="10 11">
    <name type="scientific">Bacteriovorax stolpii</name>
    <name type="common">Bdellovibrio stolpii</name>
    <dbReference type="NCBI Taxonomy" id="960"/>
    <lineage>
        <taxon>Bacteria</taxon>
        <taxon>Pseudomonadati</taxon>
        <taxon>Bdellovibrionota</taxon>
        <taxon>Bacteriovoracia</taxon>
        <taxon>Bacteriovoracales</taxon>
        <taxon>Bacteriovoracaceae</taxon>
        <taxon>Bacteriovorax</taxon>
    </lineage>
</organism>
<dbReference type="OrthoDB" id="5298546at2"/>
<keyword evidence="6" id="KW-0408">Iron</keyword>
<dbReference type="InterPro" id="IPR007197">
    <property type="entry name" value="rSAM"/>
</dbReference>
<protein>
    <submittedName>
        <fullName evidence="10">Uncharacterized protein</fullName>
    </submittedName>
</protein>
<dbReference type="SFLD" id="SFLDG01123">
    <property type="entry name" value="methyltransferase_(Class_B)"/>
    <property type="match status" value="1"/>
</dbReference>
<dbReference type="PANTHER" id="PTHR43409:SF7">
    <property type="entry name" value="BLL1977 PROTEIN"/>
    <property type="match status" value="1"/>
</dbReference>
<keyword evidence="11" id="KW-1185">Reference proteome</keyword>
<dbReference type="SUPFAM" id="SSF102114">
    <property type="entry name" value="Radical SAM enzymes"/>
    <property type="match status" value="1"/>
</dbReference>
<dbReference type="KEGG" id="bsto:C0V70_02285"/>
<evidence type="ECO:0000256" key="5">
    <source>
        <dbReference type="ARBA" id="ARBA00022723"/>
    </source>
</evidence>
<name>A0A2K9NN60_BACTC</name>
<accession>A0A2K9NN60</accession>
<dbReference type="Pfam" id="PF04055">
    <property type="entry name" value="Radical_SAM"/>
    <property type="match status" value="1"/>
</dbReference>
<dbReference type="SMART" id="SM00729">
    <property type="entry name" value="Elp3"/>
    <property type="match status" value="1"/>
</dbReference>
<keyword evidence="2" id="KW-0489">Methyltransferase</keyword>
<dbReference type="GO" id="GO:0051539">
    <property type="term" value="F:4 iron, 4 sulfur cluster binding"/>
    <property type="evidence" value="ECO:0007669"/>
    <property type="project" value="UniProtKB-KW"/>
</dbReference>
<evidence type="ECO:0000313" key="11">
    <source>
        <dbReference type="Proteomes" id="UP000235584"/>
    </source>
</evidence>
<dbReference type="InterPro" id="IPR058240">
    <property type="entry name" value="rSAM_sf"/>
</dbReference>
<dbReference type="GO" id="GO:0031419">
    <property type="term" value="F:cobalamin binding"/>
    <property type="evidence" value="ECO:0007669"/>
    <property type="project" value="InterPro"/>
</dbReference>
<dbReference type="SFLD" id="SFLDG01082">
    <property type="entry name" value="B12-binding_domain_containing"/>
    <property type="match status" value="1"/>
</dbReference>